<dbReference type="AlphaFoldDB" id="A0A4V2JIK3"/>
<sequence length="116" mass="12181">MAPPPVTYVTNNYYPAAPGGPVAPARFSLSRLHPAWNGSALVAGLLLVPVTGKILHICGDEPGVMMAALAAAGLLELRSRGRSWVARVLTCNVIASSLVTASGLYMYGYLVTGVWR</sequence>
<gene>
    <name evidence="2" type="ORF">EYS09_14970</name>
</gene>
<keyword evidence="1" id="KW-1133">Transmembrane helix</keyword>
<evidence type="ECO:0000313" key="3">
    <source>
        <dbReference type="Proteomes" id="UP000292452"/>
    </source>
</evidence>
<protein>
    <submittedName>
        <fullName evidence="2">Uncharacterized protein</fullName>
    </submittedName>
</protein>
<dbReference type="EMBL" id="SIXH01000110">
    <property type="protein sequence ID" value="TBO58881.1"/>
    <property type="molecule type" value="Genomic_DNA"/>
</dbReference>
<evidence type="ECO:0000313" key="2">
    <source>
        <dbReference type="EMBL" id="TBO58881.1"/>
    </source>
</evidence>
<evidence type="ECO:0000256" key="1">
    <source>
        <dbReference type="SAM" id="Phobius"/>
    </source>
</evidence>
<organism evidence="2 3">
    <name type="scientific">Streptomyces kasugaensis</name>
    <dbReference type="NCBI Taxonomy" id="1946"/>
    <lineage>
        <taxon>Bacteria</taxon>
        <taxon>Bacillati</taxon>
        <taxon>Actinomycetota</taxon>
        <taxon>Actinomycetes</taxon>
        <taxon>Kitasatosporales</taxon>
        <taxon>Streptomycetaceae</taxon>
        <taxon>Streptomyces</taxon>
    </lineage>
</organism>
<accession>A0A4V2JIK3</accession>
<dbReference type="Proteomes" id="UP000292452">
    <property type="component" value="Unassembled WGS sequence"/>
</dbReference>
<keyword evidence="1" id="KW-0812">Transmembrane</keyword>
<name>A0A4V2JIK3_STRKA</name>
<feature type="transmembrane region" description="Helical" evidence="1">
    <location>
        <begin position="84"/>
        <end position="107"/>
    </location>
</feature>
<proteinExistence type="predicted"/>
<keyword evidence="1" id="KW-0472">Membrane</keyword>
<comment type="caution">
    <text evidence="2">The sequence shown here is derived from an EMBL/GenBank/DDBJ whole genome shotgun (WGS) entry which is preliminary data.</text>
</comment>
<keyword evidence="3" id="KW-1185">Reference proteome</keyword>
<reference evidence="2 3" key="1">
    <citation type="submission" date="2019-02" db="EMBL/GenBank/DDBJ databases">
        <title>Draft Genome Sequence of Streptomyces sp. AM-2504, identified by 16S rRNA comparative analysis as a Streptomyces Kasugaensis strain.</title>
        <authorList>
            <person name="Napolioni V."/>
            <person name="Giuliodori A.M."/>
            <person name="Spurio R."/>
            <person name="Fabbretti A."/>
        </authorList>
    </citation>
    <scope>NUCLEOTIDE SEQUENCE [LARGE SCALE GENOMIC DNA]</scope>
    <source>
        <strain evidence="2 3">AM-2504</strain>
    </source>
</reference>